<keyword evidence="4" id="KW-1185">Reference proteome</keyword>
<organism evidence="3 4">
    <name type="scientific">Laccaria amethystina LaAM-08-1</name>
    <dbReference type="NCBI Taxonomy" id="1095629"/>
    <lineage>
        <taxon>Eukaryota</taxon>
        <taxon>Fungi</taxon>
        <taxon>Dikarya</taxon>
        <taxon>Basidiomycota</taxon>
        <taxon>Agaricomycotina</taxon>
        <taxon>Agaricomycetes</taxon>
        <taxon>Agaricomycetidae</taxon>
        <taxon>Agaricales</taxon>
        <taxon>Agaricineae</taxon>
        <taxon>Hydnangiaceae</taxon>
        <taxon>Laccaria</taxon>
    </lineage>
</organism>
<dbReference type="EMBL" id="KN838538">
    <property type="protein sequence ID" value="KIK09601.1"/>
    <property type="molecule type" value="Genomic_DNA"/>
</dbReference>
<reference evidence="4" key="2">
    <citation type="submission" date="2015-01" db="EMBL/GenBank/DDBJ databases">
        <title>Evolutionary Origins and Diversification of the Mycorrhizal Mutualists.</title>
        <authorList>
            <consortium name="DOE Joint Genome Institute"/>
            <consortium name="Mycorrhizal Genomics Consortium"/>
            <person name="Kohler A."/>
            <person name="Kuo A."/>
            <person name="Nagy L.G."/>
            <person name="Floudas D."/>
            <person name="Copeland A."/>
            <person name="Barry K.W."/>
            <person name="Cichocki N."/>
            <person name="Veneault-Fourrey C."/>
            <person name="LaButti K."/>
            <person name="Lindquist E.A."/>
            <person name="Lipzen A."/>
            <person name="Lundell T."/>
            <person name="Morin E."/>
            <person name="Murat C."/>
            <person name="Riley R."/>
            <person name="Ohm R."/>
            <person name="Sun H."/>
            <person name="Tunlid A."/>
            <person name="Henrissat B."/>
            <person name="Grigoriev I.V."/>
            <person name="Hibbett D.S."/>
            <person name="Martin F."/>
        </authorList>
    </citation>
    <scope>NUCLEOTIDE SEQUENCE [LARGE SCALE GENOMIC DNA]</scope>
    <source>
        <strain evidence="4">LaAM-08-1</strain>
    </source>
</reference>
<dbReference type="Pfam" id="PF13343">
    <property type="entry name" value="SBP_bac_6"/>
    <property type="match status" value="1"/>
</dbReference>
<keyword evidence="1 2" id="KW-0732">Signal</keyword>
<dbReference type="PANTHER" id="PTHR30006">
    <property type="entry name" value="THIAMINE-BINDING PERIPLASMIC PROTEIN-RELATED"/>
    <property type="match status" value="1"/>
</dbReference>
<evidence type="ECO:0008006" key="5">
    <source>
        <dbReference type="Google" id="ProtNLM"/>
    </source>
</evidence>
<gene>
    <name evidence="3" type="ORF">K443DRAFT_671494</name>
</gene>
<dbReference type="Gene3D" id="3.40.190.10">
    <property type="entry name" value="Periplasmic binding protein-like II"/>
    <property type="match status" value="2"/>
</dbReference>
<proteinExistence type="predicted"/>
<dbReference type="OrthoDB" id="124329at2759"/>
<accession>A0A0C9XX89</accession>
<evidence type="ECO:0000256" key="2">
    <source>
        <dbReference type="SAM" id="SignalP"/>
    </source>
</evidence>
<feature type="chain" id="PRO_5002223031" description="Periplasmic binding protein-like II" evidence="2">
    <location>
        <begin position="21"/>
        <end position="366"/>
    </location>
</feature>
<evidence type="ECO:0000256" key="1">
    <source>
        <dbReference type="ARBA" id="ARBA00022729"/>
    </source>
</evidence>
<dbReference type="STRING" id="1095629.A0A0C9XX89"/>
<protein>
    <recommendedName>
        <fullName evidence="5">Periplasmic binding protein-like II</fullName>
    </recommendedName>
</protein>
<dbReference type="PANTHER" id="PTHR30006:SF2">
    <property type="entry name" value="ABC TRANSPORTER SUBSTRATE-BINDING PROTEIN"/>
    <property type="match status" value="1"/>
</dbReference>
<evidence type="ECO:0000313" key="3">
    <source>
        <dbReference type="EMBL" id="KIK09601.1"/>
    </source>
</evidence>
<dbReference type="HOGENOM" id="CLU_026974_5_1_1"/>
<name>A0A0C9XX89_9AGAR</name>
<dbReference type="AlphaFoldDB" id="A0A0C9XX89"/>
<evidence type="ECO:0000313" key="4">
    <source>
        <dbReference type="Proteomes" id="UP000054477"/>
    </source>
</evidence>
<sequence length="366" mass="40804">MVCAILAGCYLLSLVTSSFCLSYGHETIGIESRSLDAIYQAALKEKGTLKISWGGDGKSASTGIITAFTKRFPDVKFNLTVDLSKYHDSRADRTFDTSNGKDDGADVIVLQTVHDFPRWKEANRLLPYKVATWNDIQSPFKDEDGAFTGCFIYEFGIIVFNDNKVAKDIVPTSYHAFLKPEWRNKLALTYPNDDDAILCLFTLIVKRHGWTFINSLVSQNVTWLRGSGTPSELIAKPPSQNELTVSFAASTRVAAVVSSKLPTEDHYVTWPQTGAIFSSTKMPETAKLFMSYIMSDEWQATASASSGYATRKQFDKNGVLNQTLTNPLGFVTFMQDRTNVERWRFQFETTLGTPQGISPLLDNNIV</sequence>
<reference evidence="3 4" key="1">
    <citation type="submission" date="2014-04" db="EMBL/GenBank/DDBJ databases">
        <authorList>
            <consortium name="DOE Joint Genome Institute"/>
            <person name="Kuo A."/>
            <person name="Kohler A."/>
            <person name="Nagy L.G."/>
            <person name="Floudas D."/>
            <person name="Copeland A."/>
            <person name="Barry K.W."/>
            <person name="Cichocki N."/>
            <person name="Veneault-Fourrey C."/>
            <person name="LaButti K."/>
            <person name="Lindquist E.A."/>
            <person name="Lipzen A."/>
            <person name="Lundell T."/>
            <person name="Morin E."/>
            <person name="Murat C."/>
            <person name="Sun H."/>
            <person name="Tunlid A."/>
            <person name="Henrissat B."/>
            <person name="Grigoriev I.V."/>
            <person name="Hibbett D.S."/>
            <person name="Martin F."/>
            <person name="Nordberg H.P."/>
            <person name="Cantor M.N."/>
            <person name="Hua S.X."/>
        </authorList>
    </citation>
    <scope>NUCLEOTIDE SEQUENCE [LARGE SCALE GENOMIC DNA]</scope>
    <source>
        <strain evidence="3 4">LaAM-08-1</strain>
    </source>
</reference>
<dbReference type="SUPFAM" id="SSF53850">
    <property type="entry name" value="Periplasmic binding protein-like II"/>
    <property type="match status" value="1"/>
</dbReference>
<feature type="signal peptide" evidence="2">
    <location>
        <begin position="1"/>
        <end position="20"/>
    </location>
</feature>
<dbReference type="Proteomes" id="UP000054477">
    <property type="component" value="Unassembled WGS sequence"/>
</dbReference>